<keyword evidence="10" id="KW-0645">Protease</keyword>
<keyword evidence="11" id="KW-1185">Reference proteome</keyword>
<dbReference type="Gene3D" id="1.10.8.60">
    <property type="match status" value="1"/>
</dbReference>
<dbReference type="InterPro" id="IPR046425">
    <property type="entry name" value="ClpX_bact"/>
</dbReference>
<evidence type="ECO:0000256" key="4">
    <source>
        <dbReference type="ARBA" id="ARBA00022840"/>
    </source>
</evidence>
<feature type="domain" description="ClpX-type ZB" evidence="9">
    <location>
        <begin position="22"/>
        <end position="77"/>
    </location>
</feature>
<evidence type="ECO:0000256" key="2">
    <source>
        <dbReference type="ARBA" id="ARBA00022741"/>
    </source>
</evidence>
<keyword evidence="4 6" id="KW-0067">ATP-binding</keyword>
<dbReference type="HAMAP" id="MF_00175">
    <property type="entry name" value="ClpX"/>
    <property type="match status" value="1"/>
</dbReference>
<keyword evidence="5 6" id="KW-0143">Chaperone</keyword>
<feature type="binding site" evidence="6 7">
    <location>
        <position position="38"/>
    </location>
    <ligand>
        <name>Zn(2+)</name>
        <dbReference type="ChEBI" id="CHEBI:29105"/>
    </ligand>
</feature>
<gene>
    <name evidence="6 10" type="primary">clpX</name>
    <name evidence="10" type="ORF">Pan265_06710</name>
</gene>
<comment type="similarity">
    <text evidence="6 7">Belongs to the ClpX chaperone family.</text>
</comment>
<dbReference type="KEGG" id="mcad:Pan265_06710"/>
<dbReference type="GO" id="GO:0009376">
    <property type="term" value="C:HslUV protease complex"/>
    <property type="evidence" value="ECO:0007669"/>
    <property type="project" value="TreeGrafter"/>
</dbReference>
<evidence type="ECO:0000313" key="10">
    <source>
        <dbReference type="EMBL" id="QDU70834.1"/>
    </source>
</evidence>
<evidence type="ECO:0000256" key="5">
    <source>
        <dbReference type="ARBA" id="ARBA00023186"/>
    </source>
</evidence>
<dbReference type="SMART" id="SM00994">
    <property type="entry name" value="zf-C4_ClpX"/>
    <property type="match status" value="1"/>
</dbReference>
<evidence type="ECO:0000256" key="8">
    <source>
        <dbReference type="SAM" id="MobiDB-lite"/>
    </source>
</evidence>
<dbReference type="GO" id="GO:0008270">
    <property type="term" value="F:zinc ion binding"/>
    <property type="evidence" value="ECO:0007669"/>
    <property type="project" value="UniProtKB-UniRule"/>
</dbReference>
<organism evidence="10 11">
    <name type="scientific">Mucisphaera calidilacus</name>
    <dbReference type="NCBI Taxonomy" id="2527982"/>
    <lineage>
        <taxon>Bacteria</taxon>
        <taxon>Pseudomonadati</taxon>
        <taxon>Planctomycetota</taxon>
        <taxon>Phycisphaerae</taxon>
        <taxon>Phycisphaerales</taxon>
        <taxon>Phycisphaeraceae</taxon>
        <taxon>Mucisphaera</taxon>
    </lineage>
</organism>
<dbReference type="Proteomes" id="UP000320386">
    <property type="component" value="Chromosome"/>
</dbReference>
<feature type="binding site" evidence="6">
    <location>
        <begin position="142"/>
        <end position="149"/>
    </location>
    <ligand>
        <name>ATP</name>
        <dbReference type="ChEBI" id="CHEBI:30616"/>
    </ligand>
</feature>
<feature type="binding site" evidence="6 7">
    <location>
        <position position="58"/>
    </location>
    <ligand>
        <name>Zn(2+)</name>
        <dbReference type="ChEBI" id="CHEBI:29105"/>
    </ligand>
</feature>
<feature type="compositionally biased region" description="Gly residues" evidence="8">
    <location>
        <begin position="7"/>
        <end position="26"/>
    </location>
</feature>
<keyword evidence="3 6" id="KW-0862">Zinc</keyword>
<dbReference type="PANTHER" id="PTHR48102:SF7">
    <property type="entry name" value="ATP-DEPENDENT CLP PROTEASE ATP-BINDING SUBUNIT CLPX-LIKE, MITOCHONDRIAL"/>
    <property type="match status" value="1"/>
</dbReference>
<name>A0A518BV65_9BACT</name>
<dbReference type="SUPFAM" id="SSF57716">
    <property type="entry name" value="Glucocorticoid receptor-like (DNA-binding domain)"/>
    <property type="match status" value="1"/>
</dbReference>
<dbReference type="Gene3D" id="3.40.50.300">
    <property type="entry name" value="P-loop containing nucleotide triphosphate hydrolases"/>
    <property type="match status" value="1"/>
</dbReference>
<dbReference type="GO" id="GO:0016887">
    <property type="term" value="F:ATP hydrolysis activity"/>
    <property type="evidence" value="ECO:0007669"/>
    <property type="project" value="InterPro"/>
</dbReference>
<dbReference type="CDD" id="cd19497">
    <property type="entry name" value="RecA-like_ClpX"/>
    <property type="match status" value="1"/>
</dbReference>
<dbReference type="Gene3D" id="6.20.220.10">
    <property type="entry name" value="ClpX chaperone, C4-type zinc finger domain"/>
    <property type="match status" value="1"/>
</dbReference>
<evidence type="ECO:0000259" key="9">
    <source>
        <dbReference type="PROSITE" id="PS51902"/>
    </source>
</evidence>
<dbReference type="GO" id="GO:0008233">
    <property type="term" value="F:peptidase activity"/>
    <property type="evidence" value="ECO:0007669"/>
    <property type="project" value="UniProtKB-KW"/>
</dbReference>
<feature type="binding site" evidence="6 7">
    <location>
        <position position="61"/>
    </location>
    <ligand>
        <name>Zn(2+)</name>
        <dbReference type="ChEBI" id="CHEBI:29105"/>
    </ligand>
</feature>
<dbReference type="SMART" id="SM01086">
    <property type="entry name" value="ClpB_D2-small"/>
    <property type="match status" value="1"/>
</dbReference>
<dbReference type="InterPro" id="IPR038366">
    <property type="entry name" value="Znf_CppX_C4_sf"/>
</dbReference>
<keyword evidence="10" id="KW-0378">Hydrolase</keyword>
<dbReference type="RefSeq" id="WP_145444975.1">
    <property type="nucleotide sequence ID" value="NZ_CP036280.1"/>
</dbReference>
<evidence type="ECO:0000256" key="3">
    <source>
        <dbReference type="ARBA" id="ARBA00022833"/>
    </source>
</evidence>
<dbReference type="GO" id="GO:0005524">
    <property type="term" value="F:ATP binding"/>
    <property type="evidence" value="ECO:0007669"/>
    <property type="project" value="UniProtKB-UniRule"/>
</dbReference>
<protein>
    <recommendedName>
        <fullName evidence="6">ATP-dependent Clp protease ATP-binding subunit ClpX</fullName>
    </recommendedName>
</protein>
<dbReference type="InterPro" id="IPR050052">
    <property type="entry name" value="ATP-dep_Clp_protease_ClpX"/>
</dbReference>
<dbReference type="InterPro" id="IPR019489">
    <property type="entry name" value="Clp_ATPase_C"/>
</dbReference>
<proteinExistence type="inferred from homology"/>
<keyword evidence="1 6" id="KW-0479">Metal-binding</keyword>
<dbReference type="GO" id="GO:0140662">
    <property type="term" value="F:ATP-dependent protein folding chaperone"/>
    <property type="evidence" value="ECO:0007669"/>
    <property type="project" value="InterPro"/>
</dbReference>
<comment type="subunit">
    <text evidence="6">Component of the ClpX-ClpP complex. Forms a hexameric ring that, in the presence of ATP, binds to fourteen ClpP subunits assembled into a disk-like structure with a central cavity, resembling the structure of eukaryotic proteasomes.</text>
</comment>
<feature type="region of interest" description="Disordered" evidence="8">
    <location>
        <begin position="1"/>
        <end position="26"/>
    </location>
</feature>
<feature type="binding site" evidence="6 7">
    <location>
        <position position="35"/>
    </location>
    <ligand>
        <name>Zn(2+)</name>
        <dbReference type="ChEBI" id="CHEBI:29105"/>
    </ligand>
</feature>
<dbReference type="GO" id="GO:0051082">
    <property type="term" value="F:unfolded protein binding"/>
    <property type="evidence" value="ECO:0007669"/>
    <property type="project" value="UniProtKB-UniRule"/>
</dbReference>
<comment type="function">
    <text evidence="6">ATP-dependent specificity component of the Clp protease. It directs the protease to specific substrates. Can perform chaperone functions in the absence of ClpP.</text>
</comment>
<dbReference type="GO" id="GO:0051603">
    <property type="term" value="P:proteolysis involved in protein catabolic process"/>
    <property type="evidence" value="ECO:0007669"/>
    <property type="project" value="TreeGrafter"/>
</dbReference>
<sequence length="443" mass="48275">MPNSSGKGPGGPSNGGGNDGGDGNDGFRGRRVTTCSFCGKSSREVGPMVEGPGDVYICANCTELCQNIFKQERRRVSSARPALSAIPSPRQLKEFLDQYVIGQAAAKRALSVTVHNHYKRLTSIEKDPSVELDKSNVLLIGPTGSGKTLLAKTLARTLNVPFAIGDATTLTEAGYVGEDVENLMLKLLQAADYDLEAAQRGIVYIDEIDKIGKTSQNVSITRDVSGEGVQQALLKMLEGTVANVPPQGGRKHPEQQYIQIDTSNILFICAGTFVGLDDIIRKRLGRKAIGFATEQATDVEATETEEVLGQVTPEDILEFGMIPELIGRLPILTALMPHTPDSLVQILTEPKNALIRQYQHFFQLENAEVEFTEDALFEIADMAIKRKTGARALRGVIEDIMLELMYELPETGNKGARFVIDREAVIHRKPLSELRAAPRKESA</sequence>
<evidence type="ECO:0000256" key="1">
    <source>
        <dbReference type="ARBA" id="ARBA00022723"/>
    </source>
</evidence>
<dbReference type="FunFam" id="3.40.50.300:FF:000005">
    <property type="entry name" value="ATP-dependent Clp protease ATP-binding subunit ClpX"/>
    <property type="match status" value="1"/>
</dbReference>
<dbReference type="GO" id="GO:0046983">
    <property type="term" value="F:protein dimerization activity"/>
    <property type="evidence" value="ECO:0007669"/>
    <property type="project" value="UniProtKB-UniRule"/>
</dbReference>
<dbReference type="SMART" id="SM00382">
    <property type="entry name" value="AAA"/>
    <property type="match status" value="1"/>
</dbReference>
<dbReference type="EMBL" id="CP036280">
    <property type="protein sequence ID" value="QDU70834.1"/>
    <property type="molecule type" value="Genomic_DNA"/>
</dbReference>
<dbReference type="InterPro" id="IPR027417">
    <property type="entry name" value="P-loop_NTPase"/>
</dbReference>
<dbReference type="PANTHER" id="PTHR48102">
    <property type="entry name" value="ATP-DEPENDENT CLP PROTEASE ATP-BINDING SUBUNIT CLPX-LIKE, MITOCHONDRIAL-RELATED"/>
    <property type="match status" value="1"/>
</dbReference>
<dbReference type="InterPro" id="IPR010603">
    <property type="entry name" value="Znf_CppX_C4"/>
</dbReference>
<dbReference type="Pfam" id="PF06689">
    <property type="entry name" value="zf-C4_ClpX"/>
    <property type="match status" value="1"/>
</dbReference>
<dbReference type="PROSITE" id="PS51902">
    <property type="entry name" value="CLPX_ZB"/>
    <property type="match status" value="1"/>
</dbReference>
<dbReference type="InterPro" id="IPR003593">
    <property type="entry name" value="AAA+_ATPase"/>
</dbReference>
<dbReference type="Pfam" id="PF10431">
    <property type="entry name" value="ClpB_D2-small"/>
    <property type="match status" value="1"/>
</dbReference>
<evidence type="ECO:0000256" key="6">
    <source>
        <dbReference type="HAMAP-Rule" id="MF_00175"/>
    </source>
</evidence>
<accession>A0A518BV65</accession>
<dbReference type="NCBIfam" id="NF003745">
    <property type="entry name" value="PRK05342.1"/>
    <property type="match status" value="1"/>
</dbReference>
<dbReference type="SUPFAM" id="SSF52540">
    <property type="entry name" value="P-loop containing nucleoside triphosphate hydrolases"/>
    <property type="match status" value="1"/>
</dbReference>
<dbReference type="OrthoDB" id="9804062at2"/>
<dbReference type="InterPro" id="IPR003959">
    <property type="entry name" value="ATPase_AAA_core"/>
</dbReference>
<reference evidence="10 11" key="1">
    <citation type="submission" date="2019-02" db="EMBL/GenBank/DDBJ databases">
        <title>Deep-cultivation of Planctomycetes and their phenomic and genomic characterization uncovers novel biology.</title>
        <authorList>
            <person name="Wiegand S."/>
            <person name="Jogler M."/>
            <person name="Boedeker C."/>
            <person name="Pinto D."/>
            <person name="Vollmers J."/>
            <person name="Rivas-Marin E."/>
            <person name="Kohn T."/>
            <person name="Peeters S.H."/>
            <person name="Heuer A."/>
            <person name="Rast P."/>
            <person name="Oberbeckmann S."/>
            <person name="Bunk B."/>
            <person name="Jeske O."/>
            <person name="Meyerdierks A."/>
            <person name="Storesund J.E."/>
            <person name="Kallscheuer N."/>
            <person name="Luecker S."/>
            <person name="Lage O.M."/>
            <person name="Pohl T."/>
            <person name="Merkel B.J."/>
            <person name="Hornburger P."/>
            <person name="Mueller R.-W."/>
            <person name="Bruemmer F."/>
            <person name="Labrenz M."/>
            <person name="Spormann A.M."/>
            <person name="Op den Camp H."/>
            <person name="Overmann J."/>
            <person name="Amann R."/>
            <person name="Jetten M.S.M."/>
            <person name="Mascher T."/>
            <person name="Medema M.H."/>
            <person name="Devos D.P."/>
            <person name="Kaster A.-K."/>
            <person name="Ovreas L."/>
            <person name="Rohde M."/>
            <person name="Galperin M.Y."/>
            <person name="Jogler C."/>
        </authorList>
    </citation>
    <scope>NUCLEOTIDE SEQUENCE [LARGE SCALE GENOMIC DNA]</scope>
    <source>
        <strain evidence="10 11">Pan265</strain>
    </source>
</reference>
<evidence type="ECO:0000313" key="11">
    <source>
        <dbReference type="Proteomes" id="UP000320386"/>
    </source>
</evidence>
<dbReference type="Pfam" id="PF07724">
    <property type="entry name" value="AAA_2"/>
    <property type="match status" value="1"/>
</dbReference>
<dbReference type="FunFam" id="1.10.8.60:FF:000002">
    <property type="entry name" value="ATP-dependent Clp protease ATP-binding subunit ClpX"/>
    <property type="match status" value="1"/>
</dbReference>
<evidence type="ECO:0000256" key="7">
    <source>
        <dbReference type="PROSITE-ProRule" id="PRU01250"/>
    </source>
</evidence>
<dbReference type="AlphaFoldDB" id="A0A518BV65"/>
<keyword evidence="2 6" id="KW-0547">Nucleotide-binding</keyword>
<dbReference type="GO" id="GO:0051301">
    <property type="term" value="P:cell division"/>
    <property type="evidence" value="ECO:0007669"/>
    <property type="project" value="TreeGrafter"/>
</dbReference>
<dbReference type="NCBIfam" id="TIGR00382">
    <property type="entry name" value="clpX"/>
    <property type="match status" value="1"/>
</dbReference>
<dbReference type="InterPro" id="IPR059188">
    <property type="entry name" value="Znf_CLPX-like"/>
</dbReference>
<dbReference type="InterPro" id="IPR004487">
    <property type="entry name" value="Clp_protease_ATP-bd_su_ClpX"/>
</dbReference>